<feature type="repeat" description="TPR" evidence="3">
    <location>
        <begin position="478"/>
        <end position="511"/>
    </location>
</feature>
<evidence type="ECO:0000256" key="1">
    <source>
        <dbReference type="ARBA" id="ARBA00022737"/>
    </source>
</evidence>
<feature type="repeat" description="TPR" evidence="3">
    <location>
        <begin position="512"/>
        <end position="545"/>
    </location>
</feature>
<evidence type="ECO:0000256" key="2">
    <source>
        <dbReference type="ARBA" id="ARBA00022803"/>
    </source>
</evidence>
<name>A0A1F7H4V0_9BACT</name>
<evidence type="ECO:0000313" key="5">
    <source>
        <dbReference type="EMBL" id="OGK25944.1"/>
    </source>
</evidence>
<feature type="transmembrane region" description="Helical" evidence="4">
    <location>
        <begin position="140"/>
        <end position="158"/>
    </location>
</feature>
<dbReference type="InterPro" id="IPR011990">
    <property type="entry name" value="TPR-like_helical_dom_sf"/>
</dbReference>
<keyword evidence="4" id="KW-0472">Membrane</keyword>
<dbReference type="STRING" id="1802040.A3C28_06430"/>
<feature type="transmembrane region" description="Helical" evidence="4">
    <location>
        <begin position="370"/>
        <end position="387"/>
    </location>
</feature>
<dbReference type="Pfam" id="PF14559">
    <property type="entry name" value="TPR_19"/>
    <property type="match status" value="1"/>
</dbReference>
<reference evidence="5 6" key="1">
    <citation type="journal article" date="2016" name="Nat. Commun.">
        <title>Thousands of microbial genomes shed light on interconnected biogeochemical processes in an aquifer system.</title>
        <authorList>
            <person name="Anantharaman K."/>
            <person name="Brown C.T."/>
            <person name="Hug L.A."/>
            <person name="Sharon I."/>
            <person name="Castelle C.J."/>
            <person name="Probst A.J."/>
            <person name="Thomas B.C."/>
            <person name="Singh A."/>
            <person name="Wilkins M.J."/>
            <person name="Karaoz U."/>
            <person name="Brodie E.L."/>
            <person name="Williams K.H."/>
            <person name="Hubbard S.S."/>
            <person name="Banfield J.F."/>
        </authorList>
    </citation>
    <scope>NUCLEOTIDE SEQUENCE [LARGE SCALE GENOMIC DNA]</scope>
</reference>
<dbReference type="Gene3D" id="1.25.40.10">
    <property type="entry name" value="Tetratricopeptide repeat domain"/>
    <property type="match status" value="1"/>
</dbReference>
<feature type="transmembrane region" description="Helical" evidence="4">
    <location>
        <begin position="113"/>
        <end position="134"/>
    </location>
</feature>
<feature type="transmembrane region" description="Helical" evidence="4">
    <location>
        <begin position="215"/>
        <end position="235"/>
    </location>
</feature>
<feature type="transmembrane region" description="Helical" evidence="4">
    <location>
        <begin position="191"/>
        <end position="208"/>
    </location>
</feature>
<feature type="transmembrane region" description="Helical" evidence="4">
    <location>
        <begin position="20"/>
        <end position="37"/>
    </location>
</feature>
<organism evidence="5 6">
    <name type="scientific">Candidatus Roizmanbacteria bacterium RIFCSPHIGHO2_02_FULL_39_9</name>
    <dbReference type="NCBI Taxonomy" id="1802040"/>
    <lineage>
        <taxon>Bacteria</taxon>
        <taxon>Candidatus Roizmaniibacteriota</taxon>
    </lineage>
</organism>
<feature type="transmembrane region" description="Helical" evidence="4">
    <location>
        <begin position="165"/>
        <end position="185"/>
    </location>
</feature>
<gene>
    <name evidence="5" type="ORF">A3C28_06430</name>
</gene>
<feature type="transmembrane region" description="Helical" evidence="4">
    <location>
        <begin position="341"/>
        <end position="358"/>
    </location>
</feature>
<sequence>MDEKRPLHMIKGFLKENVESFLLLTLLVFICYTNSLWNDFVSDDIAAIPGNPTIKTIGYLFTNPLFFARSIPFYIIFKIGGAAPFFFRLLNVFFHLGNVLLLYVIIRRLSGKTIAILVSALFAVHPVLSESVTWISGGVYSQYAFFFLLSFLLFILSVKIQVTSYTLRVTGFLYALSLFSFLLALSTSEKAVVLPFVLLLYEFCFGSLKDRWIKIIPYFLVSFFWGILYLMLRLTERVNFLQSQFHLQEGFDNPIYQIPIAIVSYLRLIFLPVYLTFYHSELNFTYGRYVAYLLLFLGFLTVAVVAFKKNKAVFFWISFFVITLLPTLTPFRISWIVAERYVYLGTAGILFAVGYLLGKIAEKDSHKVKVYGVFVFILLLLMIRTIYRNIDWKNQDNLWIATAKTSPSSPVSHNNLAGVYVGRKDYKSAEKELKIAIQLNPNYADAYHNLGNIYKDTGRQNVAIGEYKKAVSLNPGLWQSYLNLSSLYFDEKKYMEAKEQIQKAIAIVPENYALHRNLGIIYYNLKEKDKAMEEFLKVLQIEPRDKLAQMWVSQLSQ</sequence>
<evidence type="ECO:0000313" key="6">
    <source>
        <dbReference type="Proteomes" id="UP000178597"/>
    </source>
</evidence>
<dbReference type="PROSITE" id="PS50005">
    <property type="entry name" value="TPR"/>
    <property type="match status" value="4"/>
</dbReference>
<feature type="transmembrane region" description="Helical" evidence="4">
    <location>
        <begin position="289"/>
        <end position="307"/>
    </location>
</feature>
<keyword evidence="4" id="KW-1133">Transmembrane helix</keyword>
<evidence type="ECO:0000256" key="3">
    <source>
        <dbReference type="PROSITE-ProRule" id="PRU00339"/>
    </source>
</evidence>
<feature type="transmembrane region" description="Helical" evidence="4">
    <location>
        <begin position="85"/>
        <end position="106"/>
    </location>
</feature>
<dbReference type="PANTHER" id="PTHR44227">
    <property type="match status" value="1"/>
</dbReference>
<dbReference type="SUPFAM" id="SSF48452">
    <property type="entry name" value="TPR-like"/>
    <property type="match status" value="1"/>
</dbReference>
<proteinExistence type="predicted"/>
<keyword evidence="2 3" id="KW-0802">TPR repeat</keyword>
<feature type="transmembrane region" description="Helical" evidence="4">
    <location>
        <begin position="313"/>
        <end position="329"/>
    </location>
</feature>
<dbReference type="EMBL" id="MFZP01000056">
    <property type="protein sequence ID" value="OGK25944.1"/>
    <property type="molecule type" value="Genomic_DNA"/>
</dbReference>
<protein>
    <submittedName>
        <fullName evidence="5">Uncharacterized protein</fullName>
    </submittedName>
</protein>
<dbReference type="PROSITE" id="PS50293">
    <property type="entry name" value="TPR_REGION"/>
    <property type="match status" value="2"/>
</dbReference>
<dbReference type="Proteomes" id="UP000178597">
    <property type="component" value="Unassembled WGS sequence"/>
</dbReference>
<keyword evidence="4" id="KW-0812">Transmembrane</keyword>
<dbReference type="InterPro" id="IPR052346">
    <property type="entry name" value="O-mannosyl-transferase_TMTC"/>
</dbReference>
<dbReference type="InterPro" id="IPR019734">
    <property type="entry name" value="TPR_rpt"/>
</dbReference>
<accession>A0A1F7H4V0</accession>
<comment type="caution">
    <text evidence="5">The sequence shown here is derived from an EMBL/GenBank/DDBJ whole genome shotgun (WGS) entry which is preliminary data.</text>
</comment>
<feature type="repeat" description="TPR" evidence="3">
    <location>
        <begin position="410"/>
        <end position="443"/>
    </location>
</feature>
<keyword evidence="1" id="KW-0677">Repeat</keyword>
<evidence type="ECO:0000256" key="4">
    <source>
        <dbReference type="SAM" id="Phobius"/>
    </source>
</evidence>
<dbReference type="Pfam" id="PF13414">
    <property type="entry name" value="TPR_11"/>
    <property type="match status" value="1"/>
</dbReference>
<dbReference type="SMART" id="SM00028">
    <property type="entry name" value="TPR"/>
    <property type="match status" value="4"/>
</dbReference>
<feature type="repeat" description="TPR" evidence="3">
    <location>
        <begin position="444"/>
        <end position="477"/>
    </location>
</feature>
<dbReference type="AlphaFoldDB" id="A0A1F7H4V0"/>
<feature type="transmembrane region" description="Helical" evidence="4">
    <location>
        <begin position="255"/>
        <end position="277"/>
    </location>
</feature>
<dbReference type="PANTHER" id="PTHR44227:SF3">
    <property type="entry name" value="PROTEIN O-MANNOSYL-TRANSFERASE TMTC4"/>
    <property type="match status" value="1"/>
</dbReference>